<reference evidence="3 4" key="1">
    <citation type="submission" date="2019-03" db="EMBL/GenBank/DDBJ databases">
        <title>Roseomonas sp. a novel Roseomonas species isolated from Sea whip Gorgonian.</title>
        <authorList>
            <person name="Li F."/>
            <person name="Pan X."/>
            <person name="Huang S."/>
            <person name="Li Z."/>
            <person name="Meng B."/>
        </authorList>
    </citation>
    <scope>NUCLEOTIDE SEQUENCE [LARGE SCALE GENOMIC DNA]</scope>
    <source>
        <strain evidence="3 4">M0104</strain>
    </source>
</reference>
<comment type="similarity">
    <text evidence="1">Belongs to the short-chain dehydrogenases/reductases (SDR) family.</text>
</comment>
<gene>
    <name evidence="3" type="ORF">E0493_10345</name>
</gene>
<dbReference type="PRINTS" id="PR00081">
    <property type="entry name" value="GDHRDH"/>
</dbReference>
<dbReference type="PANTHER" id="PTHR43943:SF17">
    <property type="entry name" value="3-PHENYLPROPIONATE-DIHYDRODIOL_CINNAMIC ACID-DIHYDRODIOL DEHYDROGENASE"/>
    <property type="match status" value="1"/>
</dbReference>
<evidence type="ECO:0000313" key="3">
    <source>
        <dbReference type="EMBL" id="MXP63747.1"/>
    </source>
</evidence>
<name>A0A845BEI4_9PROT</name>
<protein>
    <submittedName>
        <fullName evidence="3">SDR family NAD(P)-dependent oxidoreductase</fullName>
    </submittedName>
</protein>
<dbReference type="GO" id="GO:0016491">
    <property type="term" value="F:oxidoreductase activity"/>
    <property type="evidence" value="ECO:0007669"/>
    <property type="project" value="UniProtKB-KW"/>
</dbReference>
<dbReference type="Proteomes" id="UP000460715">
    <property type="component" value="Unassembled WGS sequence"/>
</dbReference>
<keyword evidence="4" id="KW-1185">Reference proteome</keyword>
<dbReference type="Pfam" id="PF00106">
    <property type="entry name" value="adh_short"/>
    <property type="match status" value="1"/>
</dbReference>
<evidence type="ECO:0000313" key="4">
    <source>
        <dbReference type="Proteomes" id="UP000460715"/>
    </source>
</evidence>
<evidence type="ECO:0000256" key="2">
    <source>
        <dbReference type="ARBA" id="ARBA00023002"/>
    </source>
</evidence>
<comment type="caution">
    <text evidence="3">The sequence shown here is derived from an EMBL/GenBank/DDBJ whole genome shotgun (WGS) entry which is preliminary data.</text>
</comment>
<proteinExistence type="inferred from homology"/>
<accession>A0A845BEI4</accession>
<dbReference type="PANTHER" id="PTHR43943">
    <property type="entry name" value="DEHYDROGENASE/REDUCTASE (SDR FAMILY) MEMBER 4"/>
    <property type="match status" value="1"/>
</dbReference>
<evidence type="ECO:0000256" key="1">
    <source>
        <dbReference type="ARBA" id="ARBA00006484"/>
    </source>
</evidence>
<organism evidence="3 4">
    <name type="scientific">Teichococcus coralli</name>
    <dbReference type="NCBI Taxonomy" id="2545983"/>
    <lineage>
        <taxon>Bacteria</taxon>
        <taxon>Pseudomonadati</taxon>
        <taxon>Pseudomonadota</taxon>
        <taxon>Alphaproteobacteria</taxon>
        <taxon>Acetobacterales</taxon>
        <taxon>Roseomonadaceae</taxon>
        <taxon>Roseomonas</taxon>
    </lineage>
</organism>
<dbReference type="OrthoDB" id="9790785at2"/>
<dbReference type="EMBL" id="SNVJ01000007">
    <property type="protein sequence ID" value="MXP63747.1"/>
    <property type="molecule type" value="Genomic_DNA"/>
</dbReference>
<dbReference type="RefSeq" id="WP_160936871.1">
    <property type="nucleotide sequence ID" value="NZ_SNVJ01000007.1"/>
</dbReference>
<dbReference type="SUPFAM" id="SSF51735">
    <property type="entry name" value="NAD(P)-binding Rossmann-fold domains"/>
    <property type="match status" value="1"/>
</dbReference>
<dbReference type="AlphaFoldDB" id="A0A845BEI4"/>
<sequence length="238" mass="25045">MREGPLAGQVALVTGASRGIGAALAVELARLGAHCVLLARTQGGLEETDDAIRAVGGATTLLPFDLAKDAEKIDVIGPSLVERFGRLDVLVHAAGALGSLTPVAHIQPREWAEVAGVNMTATWRLIRTCDPPLRAAPAGRAVFLTTAQARQPKAFWGPYGATKAGMEYLVRCWAQEVEKTPLRVNLFDPGVVATKLRAKAMPGEDPKRLAQPADVAPALAALCLPGETRHGETIARLG</sequence>
<dbReference type="InterPro" id="IPR002347">
    <property type="entry name" value="SDR_fam"/>
</dbReference>
<keyword evidence="2" id="KW-0560">Oxidoreductase</keyword>
<dbReference type="Gene3D" id="3.40.50.720">
    <property type="entry name" value="NAD(P)-binding Rossmann-like Domain"/>
    <property type="match status" value="1"/>
</dbReference>
<dbReference type="InterPro" id="IPR036291">
    <property type="entry name" value="NAD(P)-bd_dom_sf"/>
</dbReference>